<accession>A0A812KF99</accession>
<gene>
    <name evidence="1" type="ORF">SPIL2461_LOCUS3397</name>
</gene>
<proteinExistence type="predicted"/>
<protein>
    <submittedName>
        <fullName evidence="1">Uncharacterized protein</fullName>
    </submittedName>
</protein>
<comment type="caution">
    <text evidence="1">The sequence shown here is derived from an EMBL/GenBank/DDBJ whole genome shotgun (WGS) entry which is preliminary data.</text>
</comment>
<dbReference type="EMBL" id="CAJNIZ010004133">
    <property type="protein sequence ID" value="CAE7229302.1"/>
    <property type="molecule type" value="Genomic_DNA"/>
</dbReference>
<name>A0A812KF99_SYMPI</name>
<dbReference type="Proteomes" id="UP000649617">
    <property type="component" value="Unassembled WGS sequence"/>
</dbReference>
<dbReference type="AlphaFoldDB" id="A0A812KF99"/>
<reference evidence="1" key="1">
    <citation type="submission" date="2021-02" db="EMBL/GenBank/DDBJ databases">
        <authorList>
            <person name="Dougan E. K."/>
            <person name="Rhodes N."/>
            <person name="Thang M."/>
            <person name="Chan C."/>
        </authorList>
    </citation>
    <scope>NUCLEOTIDE SEQUENCE</scope>
</reference>
<feature type="non-terminal residue" evidence="1">
    <location>
        <position position="1"/>
    </location>
</feature>
<feature type="non-terminal residue" evidence="1">
    <location>
        <position position="78"/>
    </location>
</feature>
<organism evidence="1 2">
    <name type="scientific">Symbiodinium pilosum</name>
    <name type="common">Dinoflagellate</name>
    <dbReference type="NCBI Taxonomy" id="2952"/>
    <lineage>
        <taxon>Eukaryota</taxon>
        <taxon>Sar</taxon>
        <taxon>Alveolata</taxon>
        <taxon>Dinophyceae</taxon>
        <taxon>Suessiales</taxon>
        <taxon>Symbiodiniaceae</taxon>
        <taxon>Symbiodinium</taxon>
    </lineage>
</organism>
<evidence type="ECO:0000313" key="1">
    <source>
        <dbReference type="EMBL" id="CAE7229302.1"/>
    </source>
</evidence>
<keyword evidence="2" id="KW-1185">Reference proteome</keyword>
<evidence type="ECO:0000313" key="2">
    <source>
        <dbReference type="Proteomes" id="UP000649617"/>
    </source>
</evidence>
<dbReference type="OrthoDB" id="445858at2759"/>
<sequence>VLESKAAGSQALREKLVDWLKANMPPGFRPDAPEDKRRESWLFSYCHDEDGRVTEEALNYMLCRMHILSAESLVCSTA</sequence>